<evidence type="ECO:0000313" key="4">
    <source>
        <dbReference type="EMBL" id="AKU91878.1"/>
    </source>
</evidence>
<dbReference type="STRING" id="1391653.AKJ08_2265"/>
<evidence type="ECO:0000259" key="3">
    <source>
        <dbReference type="PROSITE" id="PS51186"/>
    </source>
</evidence>
<dbReference type="InterPro" id="IPR016181">
    <property type="entry name" value="Acyl_CoA_acyltransferase"/>
</dbReference>
<keyword evidence="5" id="KW-1185">Reference proteome</keyword>
<dbReference type="SUPFAM" id="SSF55729">
    <property type="entry name" value="Acyl-CoA N-acyltransferases (Nat)"/>
    <property type="match status" value="1"/>
</dbReference>
<dbReference type="Proteomes" id="UP000055590">
    <property type="component" value="Chromosome"/>
</dbReference>
<gene>
    <name evidence="4" type="ORF">AKJ08_2265</name>
</gene>
<organism evidence="4 5">
    <name type="scientific">Vulgatibacter incomptus</name>
    <dbReference type="NCBI Taxonomy" id="1391653"/>
    <lineage>
        <taxon>Bacteria</taxon>
        <taxon>Pseudomonadati</taxon>
        <taxon>Myxococcota</taxon>
        <taxon>Myxococcia</taxon>
        <taxon>Myxococcales</taxon>
        <taxon>Cystobacterineae</taxon>
        <taxon>Vulgatibacteraceae</taxon>
        <taxon>Vulgatibacter</taxon>
    </lineage>
</organism>
<evidence type="ECO:0000313" key="5">
    <source>
        <dbReference type="Proteomes" id="UP000055590"/>
    </source>
</evidence>
<proteinExistence type="predicted"/>
<keyword evidence="1 4" id="KW-0808">Transferase</keyword>
<dbReference type="PANTHER" id="PTHR43877">
    <property type="entry name" value="AMINOALKYLPHOSPHONATE N-ACETYLTRANSFERASE-RELATED-RELATED"/>
    <property type="match status" value="1"/>
</dbReference>
<dbReference type="InterPro" id="IPR000182">
    <property type="entry name" value="GNAT_dom"/>
</dbReference>
<feature type="domain" description="N-acetyltransferase" evidence="3">
    <location>
        <begin position="12"/>
        <end position="160"/>
    </location>
</feature>
<dbReference type="PROSITE" id="PS51186">
    <property type="entry name" value="GNAT"/>
    <property type="match status" value="1"/>
</dbReference>
<protein>
    <submittedName>
        <fullName evidence="4">Acetyltransferase, GNAT family</fullName>
    </submittedName>
</protein>
<evidence type="ECO:0000256" key="1">
    <source>
        <dbReference type="ARBA" id="ARBA00022679"/>
    </source>
</evidence>
<dbReference type="OrthoDB" id="5381450at2"/>
<dbReference type="KEGG" id="vin:AKJ08_2265"/>
<evidence type="ECO:0000256" key="2">
    <source>
        <dbReference type="ARBA" id="ARBA00023315"/>
    </source>
</evidence>
<dbReference type="CDD" id="cd04301">
    <property type="entry name" value="NAT_SF"/>
    <property type="match status" value="1"/>
</dbReference>
<dbReference type="EMBL" id="CP012332">
    <property type="protein sequence ID" value="AKU91878.1"/>
    <property type="molecule type" value="Genomic_DNA"/>
</dbReference>
<dbReference type="InterPro" id="IPR050832">
    <property type="entry name" value="Bact_Acetyltransf"/>
</dbReference>
<name>A0A0K1PEB3_9BACT</name>
<dbReference type="AlphaFoldDB" id="A0A0K1PEB3"/>
<accession>A0A0K1PEB3</accession>
<keyword evidence="2" id="KW-0012">Acyltransferase</keyword>
<dbReference type="GO" id="GO:0016747">
    <property type="term" value="F:acyltransferase activity, transferring groups other than amino-acyl groups"/>
    <property type="evidence" value="ECO:0007669"/>
    <property type="project" value="InterPro"/>
</dbReference>
<reference evidence="4 5" key="1">
    <citation type="submission" date="2015-08" db="EMBL/GenBank/DDBJ databases">
        <authorList>
            <person name="Babu N.S."/>
            <person name="Beckwith C.J."/>
            <person name="Beseler K.G."/>
            <person name="Brison A."/>
            <person name="Carone J.V."/>
            <person name="Caskin T.P."/>
            <person name="Diamond M."/>
            <person name="Durham M.E."/>
            <person name="Foxe J.M."/>
            <person name="Go M."/>
            <person name="Henderson B.A."/>
            <person name="Jones I.B."/>
            <person name="McGettigan J.A."/>
            <person name="Micheletti S.J."/>
            <person name="Nasrallah M.E."/>
            <person name="Ortiz D."/>
            <person name="Piller C.R."/>
            <person name="Privatt S.R."/>
            <person name="Schneider S.L."/>
            <person name="Sharp S."/>
            <person name="Smith T.C."/>
            <person name="Stanton J.D."/>
            <person name="Ullery H.E."/>
            <person name="Wilson R.J."/>
            <person name="Serrano M.G."/>
            <person name="Buck G."/>
            <person name="Lee V."/>
            <person name="Wang Y."/>
            <person name="Carvalho R."/>
            <person name="Voegtly L."/>
            <person name="Shi R."/>
            <person name="Duckworth R."/>
            <person name="Johnson A."/>
            <person name="Loviza R."/>
            <person name="Walstead R."/>
            <person name="Shah Z."/>
            <person name="Kiflezghi M."/>
            <person name="Wade K."/>
            <person name="Ball S.L."/>
            <person name="Bradley K.W."/>
            <person name="Asai D.J."/>
            <person name="Bowman C.A."/>
            <person name="Russell D.A."/>
            <person name="Pope W.H."/>
            <person name="Jacobs-Sera D."/>
            <person name="Hendrix R.W."/>
            <person name="Hatfull G.F."/>
        </authorList>
    </citation>
    <scope>NUCLEOTIDE SEQUENCE [LARGE SCALE GENOMIC DNA]</scope>
    <source>
        <strain evidence="4 5">DSM 27710</strain>
    </source>
</reference>
<dbReference type="Pfam" id="PF00583">
    <property type="entry name" value="Acetyltransf_1"/>
    <property type="match status" value="1"/>
</dbReference>
<sequence>MYEVSTPIEPHWTARTAEAADYEFFLRCLSELASDDPVPSKERWLASYAPNTVILEAEGKRVGYGYAWSFGEWSHVSHVVVDPESRGRGVGDHLMRVLAARLHAAGSRNWRLHVRPANEPALRLYRAFGLSKVYPAWLNWLGREALSSLPSANPEWIRAEVDPDEEEALELRWNLLPGSIRRFRAPGRHVVRLVAPEHAGDPAPALALFDPAYSGASVFRCRSPSLVRPIVEELFALTPSDAPRISIFVEEDAWLSRLLVDAGATLRMEVLQMRGAIPSVAEAASP</sequence>
<dbReference type="RefSeq" id="WP_050726127.1">
    <property type="nucleotide sequence ID" value="NZ_CP012332.1"/>
</dbReference>
<dbReference type="Gene3D" id="3.40.630.30">
    <property type="match status" value="1"/>
</dbReference>